<evidence type="ECO:0000313" key="13">
    <source>
        <dbReference type="Proteomes" id="UP000239089"/>
    </source>
</evidence>
<evidence type="ECO:0000256" key="5">
    <source>
        <dbReference type="ARBA" id="ARBA00022490"/>
    </source>
</evidence>
<dbReference type="OrthoDB" id="9807766at2"/>
<comment type="caution">
    <text evidence="12">The sequence shown here is derived from an EMBL/GenBank/DDBJ whole genome shotgun (WGS) entry which is preliminary data.</text>
</comment>
<name>A0A2S6N6S4_9HYPH</name>
<dbReference type="EMBL" id="NHSJ01000081">
    <property type="protein sequence ID" value="PPQ30329.1"/>
    <property type="molecule type" value="Genomic_DNA"/>
</dbReference>
<organism evidence="12 13">
    <name type="scientific">Rhodoblastus sphagnicola</name>
    <dbReference type="NCBI Taxonomy" id="333368"/>
    <lineage>
        <taxon>Bacteria</taxon>
        <taxon>Pseudomonadati</taxon>
        <taxon>Pseudomonadota</taxon>
        <taxon>Alphaproteobacteria</taxon>
        <taxon>Hyphomicrobiales</taxon>
        <taxon>Rhodoblastaceae</taxon>
        <taxon>Rhodoblastus</taxon>
    </lineage>
</organism>
<dbReference type="GO" id="GO:0004719">
    <property type="term" value="F:protein-L-isoaspartate (D-aspartate) O-methyltransferase activity"/>
    <property type="evidence" value="ECO:0007669"/>
    <property type="project" value="UniProtKB-EC"/>
</dbReference>
<dbReference type="InterPro" id="IPR029063">
    <property type="entry name" value="SAM-dependent_MTases_sf"/>
</dbReference>
<evidence type="ECO:0000256" key="7">
    <source>
        <dbReference type="ARBA" id="ARBA00022679"/>
    </source>
</evidence>
<dbReference type="Pfam" id="PF01135">
    <property type="entry name" value="PCMT"/>
    <property type="match status" value="1"/>
</dbReference>
<evidence type="ECO:0000256" key="2">
    <source>
        <dbReference type="ARBA" id="ARBA00005369"/>
    </source>
</evidence>
<dbReference type="AlphaFoldDB" id="A0A2S6N6S4"/>
<dbReference type="Proteomes" id="UP000239089">
    <property type="component" value="Unassembled WGS sequence"/>
</dbReference>
<keyword evidence="8" id="KW-0949">S-adenosyl-L-methionine</keyword>
<keyword evidence="13" id="KW-1185">Reference proteome</keyword>
<sequence length="321" mass="35268">MRAPVLALAASWRNILPLRPKAVTVREAEVLEFRTDMLEITRLFYAEELMALAGAKNPALLSAFARVPRELFLGPGPWRVISEQAPSGLRTTDDDDPRHIYHNLLVALDETRGVNNGLPSLWALLIDRLALSPGETVLHLGCGSGYYSAIMAEMVGDSGKVTAVEIDGDLFRRAQAVLKRWRQAEPIHADGSAFRGEKYDAVVVSAGVAYPPRAWLDSLKPRGRLLFPLTADEGRGAMVLARRRDDGDCDIDILGAVRFIGFSGLRDAEANDRLARAFARAPASDIKSLRRDAHAEDTSCWLHGEDFCLSRREPTPGGSTR</sequence>
<dbReference type="InterPro" id="IPR000682">
    <property type="entry name" value="PCMT"/>
</dbReference>
<evidence type="ECO:0000256" key="11">
    <source>
        <dbReference type="ARBA" id="ARBA00031350"/>
    </source>
</evidence>
<evidence type="ECO:0000256" key="6">
    <source>
        <dbReference type="ARBA" id="ARBA00022603"/>
    </source>
</evidence>
<dbReference type="EC" id="2.1.1.77" evidence="3"/>
<evidence type="ECO:0000256" key="1">
    <source>
        <dbReference type="ARBA" id="ARBA00004496"/>
    </source>
</evidence>
<dbReference type="PANTHER" id="PTHR11579:SF0">
    <property type="entry name" value="PROTEIN-L-ISOASPARTATE(D-ASPARTATE) O-METHYLTRANSFERASE"/>
    <property type="match status" value="1"/>
</dbReference>
<dbReference type="GO" id="GO:0005737">
    <property type="term" value="C:cytoplasm"/>
    <property type="evidence" value="ECO:0007669"/>
    <property type="project" value="UniProtKB-SubCell"/>
</dbReference>
<keyword evidence="5" id="KW-0963">Cytoplasm</keyword>
<evidence type="ECO:0000256" key="9">
    <source>
        <dbReference type="ARBA" id="ARBA00030757"/>
    </source>
</evidence>
<dbReference type="RefSeq" id="WP_104508229.1">
    <property type="nucleotide sequence ID" value="NZ_JACIGC010000047.1"/>
</dbReference>
<dbReference type="CDD" id="cd02440">
    <property type="entry name" value="AdoMet_MTases"/>
    <property type="match status" value="1"/>
</dbReference>
<evidence type="ECO:0000313" key="12">
    <source>
        <dbReference type="EMBL" id="PPQ30329.1"/>
    </source>
</evidence>
<dbReference type="SUPFAM" id="SSF53335">
    <property type="entry name" value="S-adenosyl-L-methionine-dependent methyltransferases"/>
    <property type="match status" value="1"/>
</dbReference>
<dbReference type="GO" id="GO:0032259">
    <property type="term" value="P:methylation"/>
    <property type="evidence" value="ECO:0007669"/>
    <property type="project" value="UniProtKB-KW"/>
</dbReference>
<dbReference type="Gene3D" id="3.40.50.150">
    <property type="entry name" value="Vaccinia Virus protein VP39"/>
    <property type="match status" value="1"/>
</dbReference>
<dbReference type="PANTHER" id="PTHR11579">
    <property type="entry name" value="PROTEIN-L-ISOASPARTATE O-METHYLTRANSFERASE"/>
    <property type="match status" value="1"/>
</dbReference>
<gene>
    <name evidence="12" type="ORF">CCR94_12690</name>
</gene>
<evidence type="ECO:0000256" key="3">
    <source>
        <dbReference type="ARBA" id="ARBA00011890"/>
    </source>
</evidence>
<keyword evidence="7" id="KW-0808">Transferase</keyword>
<evidence type="ECO:0000256" key="8">
    <source>
        <dbReference type="ARBA" id="ARBA00022691"/>
    </source>
</evidence>
<evidence type="ECO:0000256" key="4">
    <source>
        <dbReference type="ARBA" id="ARBA00013346"/>
    </source>
</evidence>
<accession>A0A2S6N6S4</accession>
<comment type="similarity">
    <text evidence="2">Belongs to the methyltransferase superfamily. L-isoaspartyl/D-aspartyl protein methyltransferase family.</text>
</comment>
<reference evidence="12 13" key="1">
    <citation type="journal article" date="2018" name="Arch. Microbiol.">
        <title>New insights into the metabolic potential of the phototrophic purple bacterium Rhodopila globiformis DSM 161(T) from its draft genome sequence and evidence for a vanadium-dependent nitrogenase.</title>
        <authorList>
            <person name="Imhoff J.F."/>
            <person name="Rahn T."/>
            <person name="Kunzel S."/>
            <person name="Neulinger S.C."/>
        </authorList>
    </citation>
    <scope>NUCLEOTIDE SEQUENCE [LARGE SCALE GENOMIC DNA]</scope>
    <source>
        <strain evidence="12 13">DSM 16996</strain>
    </source>
</reference>
<comment type="subcellular location">
    <subcellularLocation>
        <location evidence="1">Cytoplasm</location>
    </subcellularLocation>
</comment>
<proteinExistence type="inferred from homology"/>
<protein>
    <recommendedName>
        <fullName evidence="4">Protein-L-isoaspartate O-methyltransferase</fullName>
        <ecNumber evidence="3">2.1.1.77</ecNumber>
    </recommendedName>
    <alternativeName>
        <fullName evidence="11">L-isoaspartyl protein carboxyl methyltransferase</fullName>
    </alternativeName>
    <alternativeName>
        <fullName evidence="9">Protein L-isoaspartyl methyltransferase</fullName>
    </alternativeName>
    <alternativeName>
        <fullName evidence="10">Protein-beta-aspartate methyltransferase</fullName>
    </alternativeName>
</protein>
<evidence type="ECO:0000256" key="10">
    <source>
        <dbReference type="ARBA" id="ARBA00031323"/>
    </source>
</evidence>
<keyword evidence="6" id="KW-0489">Methyltransferase</keyword>